<organism evidence="1 2">
    <name type="scientific">Prunus dulcis</name>
    <name type="common">Almond</name>
    <name type="synonym">Amygdalus dulcis</name>
    <dbReference type="NCBI Taxonomy" id="3755"/>
    <lineage>
        <taxon>Eukaryota</taxon>
        <taxon>Viridiplantae</taxon>
        <taxon>Streptophyta</taxon>
        <taxon>Embryophyta</taxon>
        <taxon>Tracheophyta</taxon>
        <taxon>Spermatophyta</taxon>
        <taxon>Magnoliopsida</taxon>
        <taxon>eudicotyledons</taxon>
        <taxon>Gunneridae</taxon>
        <taxon>Pentapetalae</taxon>
        <taxon>rosids</taxon>
        <taxon>fabids</taxon>
        <taxon>Rosales</taxon>
        <taxon>Rosaceae</taxon>
        <taxon>Amygdaloideae</taxon>
        <taxon>Amygdaleae</taxon>
        <taxon>Prunus</taxon>
    </lineage>
</organism>
<sequence length="121" mass="13640">MMRERSKPWSGLESCSLVICDRRATTGDILPVERGSEEPHWTETNSIGHNCNLLETMQKVTNNSNAIPIKSSQLGTQRHGDDLIQDLALVCCEMFCKSLSLGYFEVVESKHILKAVQNRFD</sequence>
<evidence type="ECO:0000313" key="2">
    <source>
        <dbReference type="Proteomes" id="UP001054821"/>
    </source>
</evidence>
<keyword evidence="2" id="KW-1185">Reference proteome</keyword>
<protein>
    <submittedName>
        <fullName evidence="1">Uncharacterized protein</fullName>
    </submittedName>
</protein>
<comment type="caution">
    <text evidence="1">The sequence shown here is derived from an EMBL/GenBank/DDBJ whole genome shotgun (WGS) entry which is preliminary data.</text>
</comment>
<dbReference type="Proteomes" id="UP001054821">
    <property type="component" value="Chromosome 3"/>
</dbReference>
<dbReference type="EMBL" id="JAJFAZ020000003">
    <property type="protein sequence ID" value="KAI5341497.1"/>
    <property type="molecule type" value="Genomic_DNA"/>
</dbReference>
<accession>A0AAD4ZCA9</accession>
<gene>
    <name evidence="1" type="ORF">L3X38_020771</name>
</gene>
<evidence type="ECO:0000313" key="1">
    <source>
        <dbReference type="EMBL" id="KAI5341497.1"/>
    </source>
</evidence>
<proteinExistence type="predicted"/>
<name>A0AAD4ZCA9_PRUDU</name>
<reference evidence="1 2" key="1">
    <citation type="journal article" date="2022" name="G3 (Bethesda)">
        <title>Whole-genome sequence and methylome profiling of the almond [Prunus dulcis (Mill.) D.A. Webb] cultivar 'Nonpareil'.</title>
        <authorList>
            <person name="D'Amico-Willman K.M."/>
            <person name="Ouma W.Z."/>
            <person name="Meulia T."/>
            <person name="Sideli G.M."/>
            <person name="Gradziel T.M."/>
            <person name="Fresnedo-Ramirez J."/>
        </authorList>
    </citation>
    <scope>NUCLEOTIDE SEQUENCE [LARGE SCALE GENOMIC DNA]</scope>
    <source>
        <strain evidence="1">Clone GOH B32 T37-40</strain>
    </source>
</reference>
<dbReference type="AlphaFoldDB" id="A0AAD4ZCA9"/>